<gene>
    <name evidence="2" type="ORF">SAMN05660236_0567</name>
</gene>
<reference evidence="2 3" key="1">
    <citation type="submission" date="2017-02" db="EMBL/GenBank/DDBJ databases">
        <authorList>
            <person name="Peterson S.W."/>
        </authorList>
    </citation>
    <scope>NUCLEOTIDE SEQUENCE [LARGE SCALE GENOMIC DNA]</scope>
    <source>
        <strain evidence="2 3">DSM 25262</strain>
    </source>
</reference>
<dbReference type="EMBL" id="FUZU01000001">
    <property type="protein sequence ID" value="SKC44557.1"/>
    <property type="molecule type" value="Genomic_DNA"/>
</dbReference>
<sequence>MLWLSIAFYRQVMKNYVNNRLARSLKILSLLLFLILTITSQALATSGFVENKGQWPAQVLFAADIPGGKLYVEQTRLLYSFFESPESHHAAIHEPGKDVSGYHTGTILAHAFEIKFLHANNIIQAQGTNALQTRYNYIYGDNPSSWFQDAKAYETIIIHDLYDGVDMKLYTNGSSIKYDLIVNPGGNINRIELEYSGLDSLHLKDKNLHLKTRLGELIEMEPYVYQLTDGRKKEISCKFMLKNNRLRFDFEHRPDPANTLVIDPLIIFSAYSGSTTDNWGNTATYDDAGNAYSGGIVYGVGYPTKTGAYQVSYAGGIWDIGIMKFDSAGSKLLYATYLGGNGSETPQSLVVNHAGELLILGSTSSTNFPVTNNSHFSGGTNFTPMDGVPYTNGSDLFVAKLSSDGRQLLGSTYIGGSSNDGVNFVSGTFDSQSMVQSPICKNYGDQFRGDIITDADDNVYIASNTTSTNVTQKVVDYAGGTHDAIVVKLPSDLSAITWSRYLGGSGTDAAYSLKLDSNNTIFVAGGTTSTNFAGINGYKKTKGTDIDGWIAQLSNDGLQIMNATYLGTSAYDQVYFVDINTTQDIYVLGQTQGSYPVTSGVFSQSGGGQFIHKLSHDLQSSVFSTVFGSGNNSPNISLTAFLVNDCNKIYISGWGGSLNATTIRYRAQSGQIVTITRNFVGGSTTGLRVSADAYQSATSGNDFYLMVLDTDASAFLYGTFLGGNQSVTHVDGGTSRFDKRGIVYHAVCAGCGGYSDFPSVNAPAGHATNAARTYAGCNNAIFKFDLATLRATLQTNSVALDNPGMDTVCYPSSIVFQNLSNGAKYFVWNMGDGTEITKQDTSSVVHTYEVPGVYLVTLTAYNAETCEGKDIASVVVSVFDPEIQVVDDGSICKGSSYQLSASGGVLYQWTSDTGDFASSLANPKVTPTDTTVYYITIQDEVGCEISDSVKVNVIPAPDYILHFEKHYDCWNRPTVRFTYTSKDGYTYTWDLGDGTMSTEKDFKHNYPADGTYNVLFRSTNAYCSYDENITMNIVTIKIPNVITANSDERNDTLVIQAPDQVDLKVYNLWGTLIFHDDNYKNTWTGAGLSQGVYYYKAAIQNEASCKGWVHVIK</sequence>
<dbReference type="InterPro" id="IPR000601">
    <property type="entry name" value="PKD_dom"/>
</dbReference>
<dbReference type="Proteomes" id="UP000190961">
    <property type="component" value="Unassembled WGS sequence"/>
</dbReference>
<dbReference type="InterPro" id="IPR035986">
    <property type="entry name" value="PKD_dom_sf"/>
</dbReference>
<organism evidence="2 3">
    <name type="scientific">Ohtaekwangia koreensis</name>
    <dbReference type="NCBI Taxonomy" id="688867"/>
    <lineage>
        <taxon>Bacteria</taxon>
        <taxon>Pseudomonadati</taxon>
        <taxon>Bacteroidota</taxon>
        <taxon>Cytophagia</taxon>
        <taxon>Cytophagales</taxon>
        <taxon>Fulvivirgaceae</taxon>
        <taxon>Ohtaekwangia</taxon>
    </lineage>
</organism>
<dbReference type="SMART" id="SM00089">
    <property type="entry name" value="PKD"/>
    <property type="match status" value="3"/>
</dbReference>
<dbReference type="STRING" id="688867.SAMN05660236_0567"/>
<dbReference type="Gene3D" id="2.60.40.10">
    <property type="entry name" value="Immunoglobulins"/>
    <property type="match status" value="2"/>
</dbReference>
<evidence type="ECO:0000313" key="3">
    <source>
        <dbReference type="Proteomes" id="UP000190961"/>
    </source>
</evidence>
<dbReference type="CDD" id="cd00146">
    <property type="entry name" value="PKD"/>
    <property type="match status" value="2"/>
</dbReference>
<name>A0A1T5IZD7_9BACT</name>
<dbReference type="Pfam" id="PF25778">
    <property type="entry name" value="DUF7948"/>
    <property type="match status" value="1"/>
</dbReference>
<dbReference type="InterPro" id="IPR057708">
    <property type="entry name" value="DUF7948"/>
</dbReference>
<dbReference type="PANTHER" id="PTHR35580:SF1">
    <property type="entry name" value="PHYTASE-LIKE DOMAIN-CONTAINING PROTEIN"/>
    <property type="match status" value="1"/>
</dbReference>
<feature type="domain" description="PKD" evidence="1">
    <location>
        <begin position="826"/>
        <end position="863"/>
    </location>
</feature>
<dbReference type="PANTHER" id="PTHR35580">
    <property type="entry name" value="CELL SURFACE GLYCOPROTEIN (S-LAYER PROTEIN)-LIKE PROTEIN"/>
    <property type="match status" value="1"/>
</dbReference>
<dbReference type="AlphaFoldDB" id="A0A1T5IZD7"/>
<evidence type="ECO:0000313" key="2">
    <source>
        <dbReference type="EMBL" id="SKC44557.1"/>
    </source>
</evidence>
<dbReference type="Pfam" id="PF18911">
    <property type="entry name" value="PKD_4"/>
    <property type="match status" value="2"/>
</dbReference>
<dbReference type="InterPro" id="IPR013783">
    <property type="entry name" value="Ig-like_fold"/>
</dbReference>
<feature type="domain" description="PKD" evidence="1">
    <location>
        <begin position="981"/>
        <end position="1021"/>
    </location>
</feature>
<dbReference type="InterPro" id="IPR022409">
    <property type="entry name" value="PKD/Chitinase_dom"/>
</dbReference>
<dbReference type="Pfam" id="PF13585">
    <property type="entry name" value="CHU_C"/>
    <property type="match status" value="1"/>
</dbReference>
<dbReference type="SUPFAM" id="SSF49299">
    <property type="entry name" value="PKD domain"/>
    <property type="match status" value="2"/>
</dbReference>
<keyword evidence="3" id="KW-1185">Reference proteome</keyword>
<dbReference type="PROSITE" id="PS50093">
    <property type="entry name" value="PKD"/>
    <property type="match status" value="2"/>
</dbReference>
<evidence type="ECO:0000259" key="1">
    <source>
        <dbReference type="PROSITE" id="PS50093"/>
    </source>
</evidence>
<dbReference type="InterPro" id="IPR052918">
    <property type="entry name" value="Motility_Chemotaxis_Reg"/>
</dbReference>
<protein>
    <submittedName>
        <fullName evidence="2">PKD domain-containing protein</fullName>
    </submittedName>
</protein>
<accession>A0A1T5IZD7</accession>
<proteinExistence type="predicted"/>